<evidence type="ECO:0000256" key="3">
    <source>
        <dbReference type="ARBA" id="ARBA00022692"/>
    </source>
</evidence>
<dbReference type="PANTHER" id="PTHR36570">
    <property type="entry name" value="DISULFIDE BOND FORMATION PROTEIN B"/>
    <property type="match status" value="1"/>
</dbReference>
<keyword evidence="4" id="KW-0813">Transport</keyword>
<reference evidence="10" key="1">
    <citation type="journal article" date="2019" name="Int. J. Syst. Evol. Microbiol.">
        <title>The Global Catalogue of Microorganisms (GCM) 10K type strain sequencing project: providing services to taxonomists for standard genome sequencing and annotation.</title>
        <authorList>
            <consortium name="The Broad Institute Genomics Platform"/>
            <consortium name="The Broad Institute Genome Sequencing Center for Infectious Disease"/>
            <person name="Wu L."/>
            <person name="Ma J."/>
        </authorList>
    </citation>
    <scope>NUCLEOTIDE SEQUENCE [LARGE SCALE GENOMIC DNA]</scope>
    <source>
        <strain evidence="10">KACC 12597</strain>
    </source>
</reference>
<evidence type="ECO:0000256" key="2">
    <source>
        <dbReference type="ARBA" id="ARBA00022475"/>
    </source>
</evidence>
<keyword evidence="6 8" id="KW-0472">Membrane</keyword>
<gene>
    <name evidence="9" type="ORF">ACFSJC_05125</name>
</gene>
<dbReference type="InterPro" id="IPR050183">
    <property type="entry name" value="DsbB"/>
</dbReference>
<proteinExistence type="predicted"/>
<evidence type="ECO:0000256" key="7">
    <source>
        <dbReference type="ARBA" id="ARBA00023284"/>
    </source>
</evidence>
<evidence type="ECO:0000256" key="4">
    <source>
        <dbReference type="ARBA" id="ARBA00022982"/>
    </source>
</evidence>
<evidence type="ECO:0000313" key="9">
    <source>
        <dbReference type="EMBL" id="MFD2111222.1"/>
    </source>
</evidence>
<comment type="caution">
    <text evidence="9">The sequence shown here is derived from an EMBL/GenBank/DDBJ whole genome shotgun (WGS) entry which is preliminary data.</text>
</comment>
<keyword evidence="4" id="KW-0249">Electron transport</keyword>
<keyword evidence="7" id="KW-0676">Redox-active center</keyword>
<name>A0ABW4Y4Y1_9GAMM</name>
<dbReference type="InterPro" id="IPR023380">
    <property type="entry name" value="DsbB-like_sf"/>
</dbReference>
<evidence type="ECO:0000313" key="10">
    <source>
        <dbReference type="Proteomes" id="UP001597337"/>
    </source>
</evidence>
<evidence type="ECO:0000256" key="1">
    <source>
        <dbReference type="ARBA" id="ARBA00004651"/>
    </source>
</evidence>
<feature type="transmembrane region" description="Helical" evidence="8">
    <location>
        <begin position="40"/>
        <end position="60"/>
    </location>
</feature>
<dbReference type="Pfam" id="PF02600">
    <property type="entry name" value="DsbB"/>
    <property type="match status" value="1"/>
</dbReference>
<dbReference type="SUPFAM" id="SSF158442">
    <property type="entry name" value="DsbB-like"/>
    <property type="match status" value="1"/>
</dbReference>
<dbReference type="Proteomes" id="UP001597337">
    <property type="component" value="Unassembled WGS sequence"/>
</dbReference>
<dbReference type="RefSeq" id="WP_386024178.1">
    <property type="nucleotide sequence ID" value="NZ_JBHUHX010000010.1"/>
</dbReference>
<keyword evidence="2" id="KW-1003">Cell membrane</keyword>
<dbReference type="InterPro" id="IPR003752">
    <property type="entry name" value="DiS_bond_form_DsbB/BdbC"/>
</dbReference>
<dbReference type="PANTHER" id="PTHR36570:SF3">
    <property type="entry name" value="DISULFIDE BOND FORMATION PROTEIN B"/>
    <property type="match status" value="1"/>
</dbReference>
<dbReference type="EMBL" id="JBHUHX010000010">
    <property type="protein sequence ID" value="MFD2111222.1"/>
    <property type="molecule type" value="Genomic_DNA"/>
</dbReference>
<dbReference type="Gene3D" id="1.20.1550.10">
    <property type="entry name" value="DsbB-like"/>
    <property type="match status" value="1"/>
</dbReference>
<keyword evidence="5 8" id="KW-1133">Transmembrane helix</keyword>
<keyword evidence="10" id="KW-1185">Reference proteome</keyword>
<evidence type="ECO:0000256" key="6">
    <source>
        <dbReference type="ARBA" id="ARBA00023136"/>
    </source>
</evidence>
<feature type="transmembrane region" description="Helical" evidence="8">
    <location>
        <begin position="141"/>
        <end position="161"/>
    </location>
</feature>
<organism evidence="9 10">
    <name type="scientific">Thiorhodococcus fuscus</name>
    <dbReference type="NCBI Taxonomy" id="527200"/>
    <lineage>
        <taxon>Bacteria</taxon>
        <taxon>Pseudomonadati</taxon>
        <taxon>Pseudomonadota</taxon>
        <taxon>Gammaproteobacteria</taxon>
        <taxon>Chromatiales</taxon>
        <taxon>Chromatiaceae</taxon>
        <taxon>Thiorhodococcus</taxon>
    </lineage>
</organism>
<sequence>MTRTTPRLIWSALAVTSGAVAILTIMLTEQLNLDPCYLCVFQRLLLFIMAAEALAAALAYGIRILGLVTQASFATTAFAGIAAASYQSWLQIQPSGVVTCTGGNPGMIEQVVEWLGEHWPTAFLATGFCEDAGMTIAGLSLANWALIFFAISLAAGAWILWQSQTSYNHSPTQTDPDIR</sequence>
<evidence type="ECO:0000256" key="5">
    <source>
        <dbReference type="ARBA" id="ARBA00022989"/>
    </source>
</evidence>
<keyword evidence="3 8" id="KW-0812">Transmembrane</keyword>
<evidence type="ECO:0000256" key="8">
    <source>
        <dbReference type="SAM" id="Phobius"/>
    </source>
</evidence>
<protein>
    <submittedName>
        <fullName evidence="9">Disulfide bond formation protein B</fullName>
    </submittedName>
</protein>
<feature type="transmembrane region" description="Helical" evidence="8">
    <location>
        <begin position="7"/>
        <end position="28"/>
    </location>
</feature>
<accession>A0ABW4Y4Y1</accession>
<comment type="subcellular location">
    <subcellularLocation>
        <location evidence="1">Cell membrane</location>
        <topology evidence="1">Multi-pass membrane protein</topology>
    </subcellularLocation>
</comment>